<gene>
    <name evidence="2" type="ordered locus">REQ_46160</name>
</gene>
<evidence type="ECO:0000313" key="2">
    <source>
        <dbReference type="EMBL" id="CBH50567.1"/>
    </source>
</evidence>
<protein>
    <recommendedName>
        <fullName evidence="1">NYN domain-containing protein</fullName>
    </recommendedName>
</protein>
<evidence type="ECO:0000259" key="1">
    <source>
        <dbReference type="Pfam" id="PF01936"/>
    </source>
</evidence>
<dbReference type="KEGG" id="req:REQ_46160"/>
<evidence type="ECO:0000313" key="3">
    <source>
        <dbReference type="Proteomes" id="UP000006892"/>
    </source>
</evidence>
<reference evidence="2" key="1">
    <citation type="journal article" date="2010" name="PLoS Genet.">
        <title>The genome of a pathogenic rhodococcus: cooptive virulence underpinned by key gene acquisitions.</title>
        <authorList>
            <person name="Letek M."/>
            <person name="Gonzalez P."/>
            <person name="Macarthur I."/>
            <person name="Rodriguez H."/>
            <person name="Freeman T.C."/>
            <person name="Valero-Rello A."/>
            <person name="Blanco M."/>
            <person name="Buckley T."/>
            <person name="Cherevach I."/>
            <person name="Fahey R."/>
            <person name="Hapeshi A."/>
            <person name="Holdstock J."/>
            <person name="Leadon D."/>
            <person name="Navas J."/>
            <person name="Ocampo A."/>
            <person name="Quail M.A."/>
            <person name="Sanders M."/>
            <person name="Scortti M.M."/>
            <person name="Prescott J.F."/>
            <person name="Fogarty U."/>
            <person name="Meijer W.G."/>
            <person name="Parkhill J."/>
            <person name="Bentley S.D."/>
            <person name="Vazquez-Boland J.A."/>
        </authorList>
    </citation>
    <scope>NUCLEOTIDE SEQUENCE [LARGE SCALE GENOMIC DNA]</scope>
    <source>
        <strain evidence="2 3">103S</strain>
    </source>
</reference>
<sequence>MGVGSACHSERMRSTCSLYIDAGYLLASAATRVTGTSLRGGIHVDYAKLVSSLVDAAQARSGLPVLRVHWYDSARNGVPDPQQERIGELSKVKLRLGRFGVNGEQKGVDLRIGLDLVAHARNGASDVFFLVSGDDDLTEAVDEAQVHGVQVVVFAVPSAEGKPHGVSRHLVRAADELDIIEGAAVDDAVLKVDRQPVPEPVAPETVSATPATVAAARPTRTPLDLASLPHSPAPARPTSVLAYSVSTGSQAQALPGYGHTENPEHDRLIDEVVMRVIASFQESATAADQLELLRAKPSIPHDIDRALLLDACDVMQKYDLDEGIRYRLRARFWERYDES</sequence>
<feature type="domain" description="NYN" evidence="1">
    <location>
        <begin position="18"/>
        <end position="176"/>
    </location>
</feature>
<dbReference type="Gene3D" id="3.40.50.1010">
    <property type="entry name" value="5'-nuclease"/>
    <property type="match status" value="1"/>
</dbReference>
<proteinExistence type="predicted"/>
<name>A0A3S5YDD9_RHOH1</name>
<organism evidence="2">
    <name type="scientific">Rhodococcus hoagii (strain 103S)</name>
    <name type="common">Rhodococcus equi</name>
    <dbReference type="NCBI Taxonomy" id="685727"/>
    <lineage>
        <taxon>Bacteria</taxon>
        <taxon>Bacillati</taxon>
        <taxon>Actinomycetota</taxon>
        <taxon>Actinomycetes</taxon>
        <taxon>Mycobacteriales</taxon>
        <taxon>Nocardiaceae</taxon>
        <taxon>Prescottella</taxon>
    </lineage>
</organism>
<dbReference type="AlphaFoldDB" id="A0A3S5YDD9"/>
<dbReference type="InterPro" id="IPR021139">
    <property type="entry name" value="NYN"/>
</dbReference>
<dbReference type="Pfam" id="PF01936">
    <property type="entry name" value="NYN"/>
    <property type="match status" value="1"/>
</dbReference>
<dbReference type="GO" id="GO:0004540">
    <property type="term" value="F:RNA nuclease activity"/>
    <property type="evidence" value="ECO:0007669"/>
    <property type="project" value="InterPro"/>
</dbReference>
<dbReference type="EMBL" id="FN563149">
    <property type="protein sequence ID" value="CBH50567.1"/>
    <property type="molecule type" value="Genomic_DNA"/>
</dbReference>
<accession>A0A3S5YDD9</accession>
<dbReference type="Proteomes" id="UP001154400">
    <property type="component" value="Chromosome"/>
</dbReference>